<dbReference type="InterPro" id="IPR036396">
    <property type="entry name" value="Cyt_P450_sf"/>
</dbReference>
<accession>A0AAD9LUT5</accession>
<dbReference type="InterPro" id="IPR053007">
    <property type="entry name" value="CYP450_monoxygenase_sec-met"/>
</dbReference>
<organism evidence="7 8">
    <name type="scientific">Colletotrichum zoysiae</name>
    <dbReference type="NCBI Taxonomy" id="1216348"/>
    <lineage>
        <taxon>Eukaryota</taxon>
        <taxon>Fungi</taxon>
        <taxon>Dikarya</taxon>
        <taxon>Ascomycota</taxon>
        <taxon>Pezizomycotina</taxon>
        <taxon>Sordariomycetes</taxon>
        <taxon>Hypocreomycetidae</taxon>
        <taxon>Glomerellales</taxon>
        <taxon>Glomerellaceae</taxon>
        <taxon>Colletotrichum</taxon>
        <taxon>Colletotrichum graminicola species complex</taxon>
    </lineage>
</organism>
<reference evidence="7" key="1">
    <citation type="submission" date="2021-06" db="EMBL/GenBank/DDBJ databases">
        <title>Comparative genomics, transcriptomics and evolutionary studies reveal genomic signatures of adaptation to plant cell wall in hemibiotrophic fungi.</title>
        <authorList>
            <consortium name="DOE Joint Genome Institute"/>
            <person name="Baroncelli R."/>
            <person name="Diaz J.F."/>
            <person name="Benocci T."/>
            <person name="Peng M."/>
            <person name="Battaglia E."/>
            <person name="Haridas S."/>
            <person name="Andreopoulos W."/>
            <person name="Labutti K."/>
            <person name="Pangilinan J."/>
            <person name="Floch G.L."/>
            <person name="Makela M.R."/>
            <person name="Henrissat B."/>
            <person name="Grigoriev I.V."/>
            <person name="Crouch J.A."/>
            <person name="De Vries R.P."/>
            <person name="Sukno S.A."/>
            <person name="Thon M.R."/>
        </authorList>
    </citation>
    <scope>NUCLEOTIDE SEQUENCE</scope>
    <source>
        <strain evidence="7">MAFF235873</strain>
    </source>
</reference>
<keyword evidence="6" id="KW-0349">Heme</keyword>
<evidence type="ECO:0000256" key="2">
    <source>
        <dbReference type="ARBA" id="ARBA00010617"/>
    </source>
</evidence>
<dbReference type="Proteomes" id="UP001232148">
    <property type="component" value="Unassembled WGS sequence"/>
</dbReference>
<dbReference type="PRINTS" id="PR00465">
    <property type="entry name" value="EP450IV"/>
</dbReference>
<comment type="caution">
    <text evidence="7">The sequence shown here is derived from an EMBL/GenBank/DDBJ whole genome shotgun (WGS) entry which is preliminary data.</text>
</comment>
<sequence>MFRELWYALTGIILLAYAVDYFYNAGDDPKEPTRVRSRVPLIGHVLGLMTQGPTYYRKTSDATEAEIYTLGFFNFKVYISASSRLLPFIQKHSRTLSFRPFLQLVARKYGDASDTAYEIFGGSLPDDLSQSVKMSLAPGRHLDELSLRMGKRVLVDIDSLLESKGNTPLLSWARHAVVQATSCAVYGEKHPFLDQKVENAYWKWMTYLTAHLVGWLDVTKRGYAARERVFQSYVKYCKTLPEESSHLMKEHQRVLGEAGISGTDKAKQAAIFTIASFSNSAPTLYWTLWELFSRPRILAEVRDELAQHAVAQSGDGQFNLDVAALKSQCPLLLSVFQETQRTRHVNPSFRKVLKDTLLDDKYLLKEGTYLQVPGNVIHSEAGIWGPTALQFDPYRFMLKKSGERDSSTASGFVPWGAAPYLCPARQFAATEILIMAALLAMRADMRPASGVWDKNPALNHADLATLSPPVKDVDMVVSVREVWSGRWALKMGESRSRVPLASG</sequence>
<evidence type="ECO:0000256" key="5">
    <source>
        <dbReference type="ARBA" id="ARBA00023033"/>
    </source>
</evidence>
<dbReference type="Pfam" id="PF00067">
    <property type="entry name" value="p450"/>
    <property type="match status" value="1"/>
</dbReference>
<keyword evidence="3 6" id="KW-0479">Metal-binding</keyword>
<keyword evidence="5" id="KW-0503">Monooxygenase</keyword>
<protein>
    <submittedName>
        <fullName evidence="7">Cytochrome P450</fullName>
    </submittedName>
</protein>
<dbReference type="PANTHER" id="PTHR47582:SF1">
    <property type="entry name" value="P450, PUTATIVE (EUROFUNG)-RELATED"/>
    <property type="match status" value="1"/>
</dbReference>
<dbReference type="SUPFAM" id="SSF48264">
    <property type="entry name" value="Cytochrome P450"/>
    <property type="match status" value="1"/>
</dbReference>
<proteinExistence type="inferred from homology"/>
<dbReference type="GO" id="GO:0020037">
    <property type="term" value="F:heme binding"/>
    <property type="evidence" value="ECO:0007669"/>
    <property type="project" value="InterPro"/>
</dbReference>
<evidence type="ECO:0000313" key="7">
    <source>
        <dbReference type="EMBL" id="KAK2022916.1"/>
    </source>
</evidence>
<dbReference type="AlphaFoldDB" id="A0AAD9LUT5"/>
<dbReference type="InterPro" id="IPR002403">
    <property type="entry name" value="Cyt_P450_E_grp-IV"/>
</dbReference>
<dbReference type="PANTHER" id="PTHR47582">
    <property type="entry name" value="P450, PUTATIVE (EUROFUNG)-RELATED"/>
    <property type="match status" value="1"/>
</dbReference>
<dbReference type="GO" id="GO:0004497">
    <property type="term" value="F:monooxygenase activity"/>
    <property type="evidence" value="ECO:0007669"/>
    <property type="project" value="UniProtKB-KW"/>
</dbReference>
<dbReference type="Gene3D" id="1.10.630.10">
    <property type="entry name" value="Cytochrome P450"/>
    <property type="match status" value="1"/>
</dbReference>
<keyword evidence="4 6" id="KW-0408">Iron</keyword>
<feature type="binding site" description="axial binding residue" evidence="6">
    <location>
        <position position="422"/>
    </location>
    <ligand>
        <name>heme</name>
        <dbReference type="ChEBI" id="CHEBI:30413"/>
    </ligand>
    <ligandPart>
        <name>Fe</name>
        <dbReference type="ChEBI" id="CHEBI:18248"/>
    </ligandPart>
</feature>
<evidence type="ECO:0000313" key="8">
    <source>
        <dbReference type="Proteomes" id="UP001232148"/>
    </source>
</evidence>
<gene>
    <name evidence="7" type="ORF">LX32DRAFT_645087</name>
</gene>
<keyword evidence="5" id="KW-0560">Oxidoreductase</keyword>
<dbReference type="InterPro" id="IPR001128">
    <property type="entry name" value="Cyt_P450"/>
</dbReference>
<dbReference type="CDD" id="cd11040">
    <property type="entry name" value="CYP7_CYP8-like"/>
    <property type="match status" value="1"/>
</dbReference>
<evidence type="ECO:0000256" key="3">
    <source>
        <dbReference type="ARBA" id="ARBA00022723"/>
    </source>
</evidence>
<evidence type="ECO:0000256" key="1">
    <source>
        <dbReference type="ARBA" id="ARBA00001971"/>
    </source>
</evidence>
<dbReference type="GO" id="GO:0005506">
    <property type="term" value="F:iron ion binding"/>
    <property type="evidence" value="ECO:0007669"/>
    <property type="project" value="InterPro"/>
</dbReference>
<dbReference type="EMBL" id="MU843020">
    <property type="protein sequence ID" value="KAK2022916.1"/>
    <property type="molecule type" value="Genomic_DNA"/>
</dbReference>
<dbReference type="GO" id="GO:0016705">
    <property type="term" value="F:oxidoreductase activity, acting on paired donors, with incorporation or reduction of molecular oxygen"/>
    <property type="evidence" value="ECO:0007669"/>
    <property type="project" value="InterPro"/>
</dbReference>
<evidence type="ECO:0000256" key="6">
    <source>
        <dbReference type="PIRSR" id="PIRSR602403-1"/>
    </source>
</evidence>
<comment type="similarity">
    <text evidence="2">Belongs to the cytochrome P450 family.</text>
</comment>
<comment type="cofactor">
    <cofactor evidence="1 6">
        <name>heme</name>
        <dbReference type="ChEBI" id="CHEBI:30413"/>
    </cofactor>
</comment>
<name>A0AAD9LUT5_9PEZI</name>
<evidence type="ECO:0000256" key="4">
    <source>
        <dbReference type="ARBA" id="ARBA00023004"/>
    </source>
</evidence>
<keyword evidence="8" id="KW-1185">Reference proteome</keyword>